<accession>A0A316VPA4</accession>
<evidence type="ECO:0000313" key="3">
    <source>
        <dbReference type="EMBL" id="PWN38898.1"/>
    </source>
</evidence>
<organism evidence="3 4">
    <name type="scientific">Ceraceosorus guamensis</name>
    <dbReference type="NCBI Taxonomy" id="1522189"/>
    <lineage>
        <taxon>Eukaryota</taxon>
        <taxon>Fungi</taxon>
        <taxon>Dikarya</taxon>
        <taxon>Basidiomycota</taxon>
        <taxon>Ustilaginomycotina</taxon>
        <taxon>Exobasidiomycetes</taxon>
        <taxon>Ceraceosorales</taxon>
        <taxon>Ceraceosoraceae</taxon>
        <taxon>Ceraceosorus</taxon>
    </lineage>
</organism>
<dbReference type="Proteomes" id="UP000245783">
    <property type="component" value="Unassembled WGS sequence"/>
</dbReference>
<sequence>MRLLVPFVILSIVLVQGTAAWNPTTRKLEETVGSMNEHIGALLSSFSKYLAGDLSQTGLAVAAVTNLTADLHTAVNDLASPEVEVQGEDVQDILVLLGYASGNVTATVQALVQNQDRMKKSGVDGFVDQLLPPLGRAFKTFSSLVTIQSDKKYRNQLYEATAIIVAWINFGLVAFGNSRSASLAGSSRRMLRGAELDASESRVQAASRSSRNPIQAPPQTNVPNLFSLTSEFHSNAIRELAPLPSASLNARGHAHSLLVRVTAP</sequence>
<keyword evidence="2" id="KW-0732">Signal</keyword>
<feature type="chain" id="PRO_5016401645" evidence="2">
    <location>
        <begin position="21"/>
        <end position="264"/>
    </location>
</feature>
<evidence type="ECO:0000256" key="1">
    <source>
        <dbReference type="SAM" id="MobiDB-lite"/>
    </source>
</evidence>
<gene>
    <name evidence="3" type="ORF">IE81DRAFT_332716</name>
</gene>
<protein>
    <submittedName>
        <fullName evidence="3">Uncharacterized protein</fullName>
    </submittedName>
</protein>
<feature type="signal peptide" evidence="2">
    <location>
        <begin position="1"/>
        <end position="20"/>
    </location>
</feature>
<dbReference type="AlphaFoldDB" id="A0A316VPA4"/>
<dbReference type="RefSeq" id="XP_025366058.1">
    <property type="nucleotide sequence ID" value="XM_025515337.1"/>
</dbReference>
<evidence type="ECO:0000256" key="2">
    <source>
        <dbReference type="SAM" id="SignalP"/>
    </source>
</evidence>
<evidence type="ECO:0000313" key="4">
    <source>
        <dbReference type="Proteomes" id="UP000245783"/>
    </source>
</evidence>
<proteinExistence type="predicted"/>
<keyword evidence="4" id="KW-1185">Reference proteome</keyword>
<dbReference type="InParanoid" id="A0A316VPA4"/>
<name>A0A316VPA4_9BASI</name>
<dbReference type="EMBL" id="KZ819519">
    <property type="protein sequence ID" value="PWN38898.1"/>
    <property type="molecule type" value="Genomic_DNA"/>
</dbReference>
<feature type="region of interest" description="Disordered" evidence="1">
    <location>
        <begin position="201"/>
        <end position="220"/>
    </location>
</feature>
<dbReference type="GeneID" id="37037207"/>
<reference evidence="3 4" key="1">
    <citation type="journal article" date="2018" name="Mol. Biol. Evol.">
        <title>Broad Genomic Sampling Reveals a Smut Pathogenic Ancestry of the Fungal Clade Ustilaginomycotina.</title>
        <authorList>
            <person name="Kijpornyongpan T."/>
            <person name="Mondo S.J."/>
            <person name="Barry K."/>
            <person name="Sandor L."/>
            <person name="Lee J."/>
            <person name="Lipzen A."/>
            <person name="Pangilinan J."/>
            <person name="LaButti K."/>
            <person name="Hainaut M."/>
            <person name="Henrissat B."/>
            <person name="Grigoriev I.V."/>
            <person name="Spatafora J.W."/>
            <person name="Aime M.C."/>
        </authorList>
    </citation>
    <scope>NUCLEOTIDE SEQUENCE [LARGE SCALE GENOMIC DNA]</scope>
    <source>
        <strain evidence="3 4">MCA 4658</strain>
    </source>
</reference>
<dbReference type="OrthoDB" id="10327513at2759"/>